<comment type="similarity">
    <text evidence="1">Belongs to the ROK (NagC/XylR) family.</text>
</comment>
<dbReference type="Proteomes" id="UP001500729">
    <property type="component" value="Unassembled WGS sequence"/>
</dbReference>
<dbReference type="Pfam" id="PF00480">
    <property type="entry name" value="ROK"/>
    <property type="match status" value="1"/>
</dbReference>
<evidence type="ECO:0000256" key="1">
    <source>
        <dbReference type="ARBA" id="ARBA00006479"/>
    </source>
</evidence>
<sequence>MALRAEGRDLAPHETSFRWPVPAQVSADLAALESNVAALRHRWAEPFDAVGVALPATLDAAGRVLTWPGRPVWQGAELVSRLHELFPGSAVRCADDGDLAALAEADRAGCRDVVYIGVGTGIGGGIVVDGESVPGPARGSCEIGHVVVDPSGDECDCGRRGCVQAAASGPAVLRRAGELRGSPVTFEELRAAWADGQPWARTALDAGAAALATAVTGLCELVHPDLVLIGGGFAAALPDFVPAVAERTRLLARPGSPAPPVEAAALGGLSSLHGALLLAGREESM</sequence>
<evidence type="ECO:0000313" key="3">
    <source>
        <dbReference type="Proteomes" id="UP001500729"/>
    </source>
</evidence>
<dbReference type="PANTHER" id="PTHR18964:SF149">
    <property type="entry name" value="BIFUNCTIONAL UDP-N-ACETYLGLUCOSAMINE 2-EPIMERASE_N-ACETYLMANNOSAMINE KINASE"/>
    <property type="match status" value="1"/>
</dbReference>
<name>A0ABN1DD23_SACER</name>
<protein>
    <submittedName>
        <fullName evidence="2">ROK family protein</fullName>
    </submittedName>
</protein>
<dbReference type="PANTHER" id="PTHR18964">
    <property type="entry name" value="ROK (REPRESSOR, ORF, KINASE) FAMILY"/>
    <property type="match status" value="1"/>
</dbReference>
<dbReference type="SUPFAM" id="SSF53067">
    <property type="entry name" value="Actin-like ATPase domain"/>
    <property type="match status" value="2"/>
</dbReference>
<dbReference type="Gene3D" id="3.30.420.40">
    <property type="match status" value="2"/>
</dbReference>
<proteinExistence type="inferred from homology"/>
<dbReference type="EMBL" id="BAAAGS010000031">
    <property type="protein sequence ID" value="GAA0540314.1"/>
    <property type="molecule type" value="Genomic_DNA"/>
</dbReference>
<reference evidence="2 3" key="1">
    <citation type="journal article" date="2019" name="Int. J. Syst. Evol. Microbiol.">
        <title>The Global Catalogue of Microorganisms (GCM) 10K type strain sequencing project: providing services to taxonomists for standard genome sequencing and annotation.</title>
        <authorList>
            <consortium name="The Broad Institute Genomics Platform"/>
            <consortium name="The Broad Institute Genome Sequencing Center for Infectious Disease"/>
            <person name="Wu L."/>
            <person name="Ma J."/>
        </authorList>
    </citation>
    <scope>NUCLEOTIDE SEQUENCE [LARGE SCALE GENOMIC DNA]</scope>
    <source>
        <strain evidence="2 3">JCM 10303</strain>
    </source>
</reference>
<evidence type="ECO:0000313" key="2">
    <source>
        <dbReference type="EMBL" id="GAA0540314.1"/>
    </source>
</evidence>
<comment type="caution">
    <text evidence="2">The sequence shown here is derived from an EMBL/GenBank/DDBJ whole genome shotgun (WGS) entry which is preliminary data.</text>
</comment>
<dbReference type="InterPro" id="IPR000600">
    <property type="entry name" value="ROK"/>
</dbReference>
<gene>
    <name evidence="2" type="ORF">GCM10009533_44250</name>
</gene>
<dbReference type="InterPro" id="IPR043129">
    <property type="entry name" value="ATPase_NBD"/>
</dbReference>
<organism evidence="2 3">
    <name type="scientific">Saccharopolyspora erythraea</name>
    <name type="common">Streptomyces erythraeus</name>
    <dbReference type="NCBI Taxonomy" id="1836"/>
    <lineage>
        <taxon>Bacteria</taxon>
        <taxon>Bacillati</taxon>
        <taxon>Actinomycetota</taxon>
        <taxon>Actinomycetes</taxon>
        <taxon>Pseudonocardiales</taxon>
        <taxon>Pseudonocardiaceae</taxon>
        <taxon>Saccharopolyspora</taxon>
    </lineage>
</organism>
<accession>A0ABN1DD23</accession>
<keyword evidence="3" id="KW-1185">Reference proteome</keyword>